<evidence type="ECO:0000313" key="5">
    <source>
        <dbReference type="EMBL" id="WOS81335.1"/>
    </source>
</evidence>
<dbReference type="EMBL" id="CVVU01000066">
    <property type="protein sequence ID" value="CRO34701.1"/>
    <property type="molecule type" value="Genomic_DNA"/>
</dbReference>
<reference evidence="5" key="6">
    <citation type="submission" date="2023-06" db="EMBL/GenBank/DDBJ databases">
        <authorList>
            <consortium name="Clinical and Environmental Microbiology Branch: Whole genome sequencing antimicrobial resistance pathogens in the healthcare setting"/>
        </authorList>
    </citation>
    <scope>NUCLEOTIDE SEQUENCE</scope>
    <source>
        <strain evidence="5">2021CK-01020</strain>
    </source>
</reference>
<dbReference type="eggNOG" id="ENOG5031GXS">
    <property type="taxonomic scope" value="Bacteria"/>
</dbReference>
<dbReference type="Proteomes" id="UP000045039">
    <property type="component" value="Unassembled WGS sequence"/>
</dbReference>
<dbReference type="Proteomes" id="UP000284767">
    <property type="component" value="Unassembled WGS sequence"/>
</dbReference>
<protein>
    <submittedName>
        <fullName evidence="4">DUF2892 domain-containing protein</fullName>
    </submittedName>
</protein>
<name>A0A072ZNE0_PSEAI</name>
<accession>A0A1S1C4Q9</accession>
<reference evidence="6" key="2">
    <citation type="submission" date="2015-06" db="EMBL/GenBank/DDBJ databases">
        <authorList>
            <person name="Radhakrishnan Rajesh"/>
            <person name="Underwood Anthony"/>
            <person name="Al-Shahib Ali"/>
        </authorList>
    </citation>
    <scope>NUCLEOTIDE SEQUENCE [LARGE SCALE GENOMIC DNA]</scope>
    <source>
        <strain evidence="6">P19_London_7_VIM_2_05_10</strain>
    </source>
</reference>
<evidence type="ECO:0000313" key="7">
    <source>
        <dbReference type="Proteomes" id="UP000284767"/>
    </source>
</evidence>
<evidence type="ECO:0000313" key="3">
    <source>
        <dbReference type="EMBL" id="MZZ15146.1"/>
    </source>
</evidence>
<feature type="region of interest" description="Disordered" evidence="1">
    <location>
        <begin position="92"/>
        <end position="116"/>
    </location>
</feature>
<dbReference type="SMR" id="A0A072ZNE0"/>
<evidence type="ECO:0000313" key="6">
    <source>
        <dbReference type="Proteomes" id="UP000045039"/>
    </source>
</evidence>
<reference evidence="5" key="7">
    <citation type="submission" date="2023-10" db="EMBL/GenBank/DDBJ databases">
        <title>Pathogen: clinical or host-associated sample.</title>
        <authorList>
            <person name="Hergert J."/>
            <person name="Casey R."/>
            <person name="Wagner J."/>
            <person name="Young E.L."/>
            <person name="Oakeson K.F."/>
        </authorList>
    </citation>
    <scope>NUCLEOTIDE SEQUENCE</scope>
    <source>
        <strain evidence="5">2021CK-01020</strain>
    </source>
</reference>
<dbReference type="Proteomes" id="UP001297540">
    <property type="component" value="Chromosome"/>
</dbReference>
<dbReference type="EMBL" id="NSNE01000010">
    <property type="protein sequence ID" value="RPM13473.1"/>
    <property type="molecule type" value="Genomic_DNA"/>
</dbReference>
<feature type="compositionally biased region" description="Basic and acidic residues" evidence="1">
    <location>
        <begin position="92"/>
        <end position="105"/>
    </location>
</feature>
<evidence type="ECO:0000313" key="2">
    <source>
        <dbReference type="EMBL" id="CRO34701.1"/>
    </source>
</evidence>
<dbReference type="AlphaFoldDB" id="A0A072ZNE0"/>
<organism evidence="4 7">
    <name type="scientific">Pseudomonas aeruginosa</name>
    <dbReference type="NCBI Taxonomy" id="287"/>
    <lineage>
        <taxon>Bacteria</taxon>
        <taxon>Pseudomonadati</taxon>
        <taxon>Pseudomonadota</taxon>
        <taxon>Gammaproteobacteria</taxon>
        <taxon>Pseudomonadales</taxon>
        <taxon>Pseudomonadaceae</taxon>
        <taxon>Pseudomonas</taxon>
    </lineage>
</organism>
<proteinExistence type="predicted"/>
<dbReference type="EMBL" id="WXZT01000016">
    <property type="protein sequence ID" value="MZZ15146.1"/>
    <property type="molecule type" value="Genomic_DNA"/>
</dbReference>
<dbReference type="RefSeq" id="WP_003088973.1">
    <property type="nucleotide sequence ID" value="NZ_AP014839.1"/>
</dbReference>
<evidence type="ECO:0000256" key="1">
    <source>
        <dbReference type="SAM" id="MobiDB-lite"/>
    </source>
</evidence>
<reference evidence="3" key="5">
    <citation type="submission" date="2020-01" db="EMBL/GenBank/DDBJ databases">
        <title>Bacteria Cultured from War Wounds Associated with the Conflict in Eastern Ukraine.</title>
        <authorList>
            <person name="Snesrud E."/>
            <person name="Galac M.R."/>
            <person name="Mc Gann P."/>
            <person name="Valentine K."/>
            <person name="Viacheslav K."/>
        </authorList>
    </citation>
    <scope>NUCLEOTIDE SEQUENCE</scope>
    <source>
        <strain evidence="3">VNMU148</strain>
    </source>
</reference>
<sequence>MNEYLPTSTANGLPHNLQRGERLASIGAGLVLAGFGLARGGLPGACKAVAGGLLVSRGLSGHCHVKGLLNEPREELQLLREEVQHLTRRLQRLQERQRDDSRQDAALDAELPPNLP</sequence>
<accession>A0A072ZNE0</accession>
<dbReference type="EMBL" id="CP136986">
    <property type="protein sequence ID" value="WOS81335.1"/>
    <property type="molecule type" value="Genomic_DNA"/>
</dbReference>
<dbReference type="Proteomes" id="UP000644192">
    <property type="component" value="Unassembled WGS sequence"/>
</dbReference>
<reference evidence="4 7" key="4">
    <citation type="submission" date="2019-01" db="EMBL/GenBank/DDBJ databases">
        <title>The Pseudomonas aeruginosa pan-genome provides new insights on its population structure, horizontal gene transfer and pathogenicity.</title>
        <authorList>
            <person name="Freschi L."/>
            <person name="Vincent A.T."/>
            <person name="Jeukens J."/>
            <person name="Emond-Rheault J.-G."/>
            <person name="Kukavica-Ibrulj I."/>
            <person name="Dupont M.-J."/>
            <person name="Charette S.J."/>
            <person name="Boyle B."/>
            <person name="Levesque R.C."/>
        </authorList>
    </citation>
    <scope>NUCLEOTIDE SEQUENCE [LARGE SCALE GENOMIC DNA]</scope>
    <source>
        <strain evidence="4 7">PA-W36</strain>
    </source>
</reference>
<dbReference type="OMA" id="QNVQGWE"/>
<reference evidence="4 7" key="3">
    <citation type="submission" date="2017-08" db="EMBL/GenBank/DDBJ databases">
        <authorList>
            <person name="Feschi L."/>
            <person name="Jeukens J."/>
            <person name="Emond-Rheault J.-G."/>
            <person name="Kukavica-Ibrulj I."/>
            <person name="Boyle B."/>
            <person name="Levesque R.C."/>
        </authorList>
    </citation>
    <scope>NUCLEOTIDE SEQUENCE [LARGE SCALE GENOMIC DNA]</scope>
    <source>
        <strain evidence="4 7">PA-W36</strain>
    </source>
</reference>
<reference evidence="2" key="1">
    <citation type="submission" date="2015-06" db="EMBL/GenBank/DDBJ databases">
        <authorList>
            <person name="Radhakrishnan R."/>
            <person name="Underwood A."/>
            <person name="Al-Shahib A."/>
        </authorList>
    </citation>
    <scope>NUCLEOTIDE SEQUENCE</scope>
    <source>
        <strain evidence="2">P19_London_7_VIM_2_05_10</strain>
    </source>
</reference>
<evidence type="ECO:0000313" key="4">
    <source>
        <dbReference type="EMBL" id="RPM13473.1"/>
    </source>
</evidence>
<gene>
    <name evidence="3" type="ORF">GUL26_23105</name>
    <name evidence="4" type="ORF">IPC1295_17900</name>
    <name evidence="5" type="ORF">L4V69_19850</name>
    <name evidence="2" type="ORF">PAERUG_P19_London_7_VIM_2_05_10_01421</name>
</gene>